<comment type="caution">
    <text evidence="3">The sequence shown here is derived from an EMBL/GenBank/DDBJ whole genome shotgun (WGS) entry which is preliminary data.</text>
</comment>
<dbReference type="RefSeq" id="WP_234654632.1">
    <property type="nucleotide sequence ID" value="NZ_CP094997.1"/>
</dbReference>
<accession>A0A9X1PJL8</accession>
<keyword evidence="3" id="KW-0695">RNA-directed DNA polymerase</keyword>
<keyword evidence="3" id="KW-0808">Transferase</keyword>
<dbReference type="Pfam" id="PF00078">
    <property type="entry name" value="RVT_1"/>
    <property type="match status" value="1"/>
</dbReference>
<keyword evidence="3" id="KW-0548">Nucleotidyltransferase</keyword>
<sequence length="536" mass="60867">MSSNQALLELSSDEEADFAQEDQEPAVEDESNNILNLNNLEVRAFLLKGTSYCSIDLPPYFDFNPLIKAVVAKLGDRDLTGFCRQIPRANGAGTKGDDPSSHEDVDYKLINNKDGRYAWRPFQLIHPAIYVSLVHKITEAATWTTIVNRFREFAGNPKICCLSIPIESKTKRSDKAEMVSHWWHDVEQKSIEIALDYQYLTQTDITDCYGAIYTHSVAWAMHDKEVAKARRDDRTLIGNVIDKNLQAMSNGQTNGIPQGSVLMDFIAEMILGYADLQLSRRLASRPEVIDYQILRYRDDYRIFTNNPSDGEMIVKLITEILIELGLKVNPQKTYTSGSVIRASVKEDKIYWINNIKSGRSLQKHLLIIHTLAIKHPNSGSLAIALSDFYKRVAKYRRTNENVTVLISIITDIAYKNPRIYPIASAILSKLISFLSDDERDTIVLKVKNRFQSIPNTGLMDLWLQRITCTYNRAEHYNEPLCKVVVGEDVPIWGSDWLRPELGDLIVPAGIIDQAVLESMKPVIRSNEFSLFDTYPV</sequence>
<feature type="compositionally biased region" description="Acidic residues" evidence="1">
    <location>
        <begin position="11"/>
        <end position="31"/>
    </location>
</feature>
<dbReference type="AlphaFoldDB" id="A0A9X1PJL8"/>
<dbReference type="Proteomes" id="UP001139000">
    <property type="component" value="Unassembled WGS sequence"/>
</dbReference>
<gene>
    <name evidence="3" type="ORF">LXM26_07685</name>
</gene>
<feature type="domain" description="Reverse transcriptase" evidence="2">
    <location>
        <begin position="91"/>
        <end position="356"/>
    </location>
</feature>
<name>A0A9X1PJL8_9BACT</name>
<dbReference type="InterPro" id="IPR043502">
    <property type="entry name" value="DNA/RNA_pol_sf"/>
</dbReference>
<evidence type="ECO:0000259" key="2">
    <source>
        <dbReference type="PROSITE" id="PS50878"/>
    </source>
</evidence>
<dbReference type="CDD" id="cd01646">
    <property type="entry name" value="RT_Bac_retron_I"/>
    <property type="match status" value="1"/>
</dbReference>
<protein>
    <submittedName>
        <fullName evidence="3">RNA-directed DNA polymerase</fullName>
    </submittedName>
</protein>
<dbReference type="PROSITE" id="PS50878">
    <property type="entry name" value="RT_POL"/>
    <property type="match status" value="1"/>
</dbReference>
<evidence type="ECO:0000256" key="1">
    <source>
        <dbReference type="SAM" id="MobiDB-lite"/>
    </source>
</evidence>
<reference evidence="3" key="1">
    <citation type="submission" date="2021-12" db="EMBL/GenBank/DDBJ databases">
        <title>Novel species in genus Dyadobacter.</title>
        <authorList>
            <person name="Ma C."/>
        </authorList>
    </citation>
    <scope>NUCLEOTIDE SEQUENCE</scope>
    <source>
        <strain evidence="3">LJ419</strain>
    </source>
</reference>
<dbReference type="InterPro" id="IPR000477">
    <property type="entry name" value="RT_dom"/>
</dbReference>
<feature type="region of interest" description="Disordered" evidence="1">
    <location>
        <begin position="1"/>
        <end position="32"/>
    </location>
</feature>
<evidence type="ECO:0000313" key="4">
    <source>
        <dbReference type="Proteomes" id="UP001139000"/>
    </source>
</evidence>
<dbReference type="SUPFAM" id="SSF56672">
    <property type="entry name" value="DNA/RNA polymerases"/>
    <property type="match status" value="1"/>
</dbReference>
<evidence type="ECO:0000313" key="3">
    <source>
        <dbReference type="EMBL" id="MCF0061369.1"/>
    </source>
</evidence>
<dbReference type="EMBL" id="JAJTTC010000001">
    <property type="protein sequence ID" value="MCF0061369.1"/>
    <property type="molecule type" value="Genomic_DNA"/>
</dbReference>
<dbReference type="GO" id="GO:0003964">
    <property type="term" value="F:RNA-directed DNA polymerase activity"/>
    <property type="evidence" value="ECO:0007669"/>
    <property type="project" value="UniProtKB-KW"/>
</dbReference>
<keyword evidence="4" id="KW-1185">Reference proteome</keyword>
<organism evidence="3 4">
    <name type="scientific">Dyadobacter chenwenxiniae</name>
    <dbReference type="NCBI Taxonomy" id="2906456"/>
    <lineage>
        <taxon>Bacteria</taxon>
        <taxon>Pseudomonadati</taxon>
        <taxon>Bacteroidota</taxon>
        <taxon>Cytophagia</taxon>
        <taxon>Cytophagales</taxon>
        <taxon>Spirosomataceae</taxon>
        <taxon>Dyadobacter</taxon>
    </lineage>
</organism>
<proteinExistence type="predicted"/>